<dbReference type="KEGG" id="sgm:GCM10017557_81050"/>
<keyword evidence="3" id="KW-1185">Reference proteome</keyword>
<evidence type="ECO:0000313" key="2">
    <source>
        <dbReference type="EMBL" id="BCL33246.1"/>
    </source>
</evidence>
<sequence>MESGGTLPLKRRPVSRKTGGTSAESPGRLRSGYRMWYRTGYLEIMPALNVEFSEEEMARLRDRAALTGRSLKQHVHDVTVEEADRLAFVEGAVAEAARVLPGVEARFPVGQR</sequence>
<feature type="region of interest" description="Disordered" evidence="1">
    <location>
        <begin position="1"/>
        <end position="28"/>
    </location>
</feature>
<name>A0A7G1PGZ4_9ACTN</name>
<gene>
    <name evidence="2" type="ORF">GCM10017557_81050</name>
</gene>
<evidence type="ECO:0000256" key="1">
    <source>
        <dbReference type="SAM" id="MobiDB-lite"/>
    </source>
</evidence>
<evidence type="ECO:0000313" key="3">
    <source>
        <dbReference type="Proteomes" id="UP000516444"/>
    </source>
</evidence>
<dbReference type="AlphaFoldDB" id="A0A7G1PGZ4"/>
<proteinExistence type="predicted"/>
<dbReference type="EMBL" id="AP023440">
    <property type="protein sequence ID" value="BCL33246.1"/>
    <property type="molecule type" value="Genomic_DNA"/>
</dbReference>
<organism evidence="2 3">
    <name type="scientific">Streptomyces aurantiacus</name>
    <dbReference type="NCBI Taxonomy" id="47760"/>
    <lineage>
        <taxon>Bacteria</taxon>
        <taxon>Bacillati</taxon>
        <taxon>Actinomycetota</taxon>
        <taxon>Actinomycetes</taxon>
        <taxon>Kitasatosporales</taxon>
        <taxon>Streptomycetaceae</taxon>
        <taxon>Streptomyces</taxon>
        <taxon>Streptomyces aurantiacus group</taxon>
    </lineage>
</organism>
<accession>A0A7G1PGZ4</accession>
<protein>
    <submittedName>
        <fullName evidence="2">Uncharacterized protein</fullName>
    </submittedName>
</protein>
<dbReference type="Proteomes" id="UP000516444">
    <property type="component" value="Chromosome"/>
</dbReference>
<reference evidence="2 3" key="1">
    <citation type="journal article" date="2014" name="Int. J. Syst. Evol. Microbiol.">
        <title>Complete genome sequence of Corynebacterium casei LMG S-19264T (=DSM 44701T), isolated from a smear-ripened cheese.</title>
        <authorList>
            <consortium name="US DOE Joint Genome Institute (JGI-PGF)"/>
            <person name="Walter F."/>
            <person name="Albersmeier A."/>
            <person name="Kalinowski J."/>
            <person name="Ruckert C."/>
        </authorList>
    </citation>
    <scope>NUCLEOTIDE SEQUENCE [LARGE SCALE GENOMIC DNA]</scope>
    <source>
        <strain evidence="2 3">JCM 4677</strain>
    </source>
</reference>